<reference evidence="2" key="1">
    <citation type="submission" date="2020-07" db="EMBL/GenBank/DDBJ databases">
        <authorList>
            <person name="Nieuwenhuis M."/>
            <person name="Van De Peppel L.J.J."/>
        </authorList>
    </citation>
    <scope>NUCLEOTIDE SEQUENCE</scope>
    <source>
        <strain evidence="2">AP01</strain>
        <tissue evidence="2">Mycelium</tissue>
    </source>
</reference>
<organism evidence="2 3">
    <name type="scientific">Asterophora parasitica</name>
    <dbReference type="NCBI Taxonomy" id="117018"/>
    <lineage>
        <taxon>Eukaryota</taxon>
        <taxon>Fungi</taxon>
        <taxon>Dikarya</taxon>
        <taxon>Basidiomycota</taxon>
        <taxon>Agaricomycotina</taxon>
        <taxon>Agaricomycetes</taxon>
        <taxon>Agaricomycetidae</taxon>
        <taxon>Agaricales</taxon>
        <taxon>Tricholomatineae</taxon>
        <taxon>Lyophyllaceae</taxon>
        <taxon>Asterophora</taxon>
    </lineage>
</organism>
<name>A0A9P7G5G4_9AGAR</name>
<feature type="region of interest" description="Disordered" evidence="1">
    <location>
        <begin position="385"/>
        <end position="413"/>
    </location>
</feature>
<dbReference type="EMBL" id="JABCKV010000473">
    <property type="protein sequence ID" value="KAG5640857.1"/>
    <property type="molecule type" value="Genomic_DNA"/>
</dbReference>
<sequence>WLCIEAKNRFAQSGELSLLAISISKLAPATSTTPTPSSRPPTPMLKVTPTAMEVGLSKERHDKGSRVVVLAARAQDEDVEMTGLGADAENKGVVPGVKGRAVALDTDSGTTDADQGPARNMCAMAESAAMESEDLLLAPCPRPHPQLPLMGTPWMLPSSWQELMRADARAKAAGDALASGSRSKHQPQTLVGVVIDQKHAATHEIGKTGVGLAANKHHQMNAFGVDRKSTGEVEVKVVSPATKAKGRACQLMVATCKALSNMVMEDSELDGGAEIVLGPSKVVNMVDPAAFSFPAPNREKFAMAQCMYWNTLRAASALSHRAANAHGDLWALKALYTPLWLWEKEALTHVSKMEVVLGRFADLVESERDEGTSRRGSLLAAVRKGKAWAETEELSEEEEMASRDEEYDTELEE</sequence>
<accession>A0A9P7G5G4</accession>
<evidence type="ECO:0000256" key="1">
    <source>
        <dbReference type="SAM" id="MobiDB-lite"/>
    </source>
</evidence>
<comment type="caution">
    <text evidence="2">The sequence shown here is derived from an EMBL/GenBank/DDBJ whole genome shotgun (WGS) entry which is preliminary data.</text>
</comment>
<protein>
    <submittedName>
        <fullName evidence="2">Uncharacterized protein</fullName>
    </submittedName>
</protein>
<feature type="non-terminal residue" evidence="2">
    <location>
        <position position="413"/>
    </location>
</feature>
<gene>
    <name evidence="2" type="ORF">DXG03_006817</name>
</gene>
<feature type="compositionally biased region" description="Acidic residues" evidence="1">
    <location>
        <begin position="390"/>
        <end position="413"/>
    </location>
</feature>
<keyword evidence="3" id="KW-1185">Reference proteome</keyword>
<evidence type="ECO:0000313" key="2">
    <source>
        <dbReference type="EMBL" id="KAG5640857.1"/>
    </source>
</evidence>
<dbReference type="AlphaFoldDB" id="A0A9P7G5G4"/>
<dbReference type="Proteomes" id="UP000775547">
    <property type="component" value="Unassembled WGS sequence"/>
</dbReference>
<evidence type="ECO:0000313" key="3">
    <source>
        <dbReference type="Proteomes" id="UP000775547"/>
    </source>
</evidence>
<reference evidence="2" key="2">
    <citation type="submission" date="2021-10" db="EMBL/GenBank/DDBJ databases">
        <title>Phylogenomics reveals ancestral predisposition of the termite-cultivated fungus Termitomyces towards a domesticated lifestyle.</title>
        <authorList>
            <person name="Auxier B."/>
            <person name="Grum-Grzhimaylo A."/>
            <person name="Cardenas M.E."/>
            <person name="Lodge J.D."/>
            <person name="Laessoe T."/>
            <person name="Pedersen O."/>
            <person name="Smith M.E."/>
            <person name="Kuyper T.W."/>
            <person name="Franco-Molano E.A."/>
            <person name="Baroni T.J."/>
            <person name="Aanen D.K."/>
        </authorList>
    </citation>
    <scope>NUCLEOTIDE SEQUENCE</scope>
    <source>
        <strain evidence="2">AP01</strain>
        <tissue evidence="2">Mycelium</tissue>
    </source>
</reference>
<proteinExistence type="predicted"/>